<dbReference type="EMBL" id="JARVCO010000002">
    <property type="protein sequence ID" value="MDZ8117394.1"/>
    <property type="molecule type" value="Genomic_DNA"/>
</dbReference>
<dbReference type="Proteomes" id="UP001290861">
    <property type="component" value="Unassembled WGS sequence"/>
</dbReference>
<keyword evidence="3" id="KW-1185">Reference proteome</keyword>
<gene>
    <name evidence="2" type="ORF">P9H32_02040</name>
</gene>
<dbReference type="RefSeq" id="WP_322607195.1">
    <property type="nucleotide sequence ID" value="NZ_JARVCO010000002.1"/>
</dbReference>
<dbReference type="PROSITE" id="PS50176">
    <property type="entry name" value="ARM_REPEAT"/>
    <property type="match status" value="1"/>
</dbReference>
<dbReference type="Pfam" id="PF13646">
    <property type="entry name" value="HEAT_2"/>
    <property type="match status" value="1"/>
</dbReference>
<sequence length="304" mass="34600">MDSNMDLKQHQEARQRAVALGRSQDPAALPELVQLLKTPSADVQRLAASAIGKLSGFGADGSMAVEALAPVALHDPHPQTRQYALKALKTYGAYAEAWLDELDDLAARPNRKDYIPVAAAAAARTIREAVQHREQQKERCCLKCGQRVAFDEFERSMRLFQRIYCDKCFDETCVKRRNWETGVEEKKNIKTVDGTLVQSSGEKKIADWLAKAGLDYRYDGRLRILEGFQIRPDFYLPQFDVYIEYWGMDTPRYKAGMYLKQDLYQKTGKKLISLYPADQPDLDGTLGKKLKQFGWNPARQDRSI</sequence>
<protein>
    <submittedName>
        <fullName evidence="2">HEAT repeat domain-containing protein</fullName>
    </submittedName>
</protein>
<dbReference type="SUPFAM" id="SSF48371">
    <property type="entry name" value="ARM repeat"/>
    <property type="match status" value="1"/>
</dbReference>
<dbReference type="InterPro" id="IPR000225">
    <property type="entry name" value="Armadillo"/>
</dbReference>
<accession>A0ABU5MT53</accession>
<dbReference type="InterPro" id="IPR004155">
    <property type="entry name" value="PBS_lyase_HEAT"/>
</dbReference>
<dbReference type="InterPro" id="IPR016024">
    <property type="entry name" value="ARM-type_fold"/>
</dbReference>
<comment type="caution">
    <text evidence="2">The sequence shown here is derived from an EMBL/GenBank/DDBJ whole genome shotgun (WGS) entry which is preliminary data.</text>
</comment>
<dbReference type="SMART" id="SM00567">
    <property type="entry name" value="EZ_HEAT"/>
    <property type="match status" value="2"/>
</dbReference>
<name>A0ABU5MT53_9BACT</name>
<evidence type="ECO:0000313" key="3">
    <source>
        <dbReference type="Proteomes" id="UP001290861"/>
    </source>
</evidence>
<evidence type="ECO:0000313" key="2">
    <source>
        <dbReference type="EMBL" id="MDZ8117394.1"/>
    </source>
</evidence>
<dbReference type="Gene3D" id="1.25.10.10">
    <property type="entry name" value="Leucine-rich Repeat Variant"/>
    <property type="match status" value="1"/>
</dbReference>
<proteinExistence type="predicted"/>
<organism evidence="2 3">
    <name type="scientific">Pontiella agarivorans</name>
    <dbReference type="NCBI Taxonomy" id="3038953"/>
    <lineage>
        <taxon>Bacteria</taxon>
        <taxon>Pseudomonadati</taxon>
        <taxon>Kiritimatiellota</taxon>
        <taxon>Kiritimatiellia</taxon>
        <taxon>Kiritimatiellales</taxon>
        <taxon>Pontiellaceae</taxon>
        <taxon>Pontiella</taxon>
    </lineage>
</organism>
<reference evidence="2 3" key="1">
    <citation type="journal article" date="2024" name="Appl. Environ. Microbiol.">
        <title>Pontiella agarivorans sp. nov., a novel marine anaerobic bacterium capable of degrading macroalgal polysaccharides and fixing nitrogen.</title>
        <authorList>
            <person name="Liu N."/>
            <person name="Kivenson V."/>
            <person name="Peng X."/>
            <person name="Cui Z."/>
            <person name="Lankiewicz T.S."/>
            <person name="Gosselin K.M."/>
            <person name="English C.J."/>
            <person name="Blair E.M."/>
            <person name="O'Malley M.A."/>
            <person name="Valentine D.L."/>
        </authorList>
    </citation>
    <scope>NUCLEOTIDE SEQUENCE [LARGE SCALE GENOMIC DNA]</scope>
    <source>
        <strain evidence="2 3">NLcol2</strain>
    </source>
</reference>
<dbReference type="InterPro" id="IPR011989">
    <property type="entry name" value="ARM-like"/>
</dbReference>
<feature type="compositionally biased region" description="Basic and acidic residues" evidence="1">
    <location>
        <begin position="1"/>
        <end position="15"/>
    </location>
</feature>
<evidence type="ECO:0000256" key="1">
    <source>
        <dbReference type="SAM" id="MobiDB-lite"/>
    </source>
</evidence>
<feature type="region of interest" description="Disordered" evidence="1">
    <location>
        <begin position="1"/>
        <end position="21"/>
    </location>
</feature>